<dbReference type="GO" id="GO:0006012">
    <property type="term" value="P:galactose metabolic process"/>
    <property type="evidence" value="ECO:0007669"/>
    <property type="project" value="UniProtKB-KW"/>
</dbReference>
<evidence type="ECO:0000256" key="3">
    <source>
        <dbReference type="ARBA" id="ARBA00005007"/>
    </source>
</evidence>
<comment type="catalytic activity">
    <reaction evidence="1">
        <text>UDP-alpha-D-glucose = UDP-alpha-D-galactose</text>
        <dbReference type="Rhea" id="RHEA:22168"/>
        <dbReference type="ChEBI" id="CHEBI:58885"/>
        <dbReference type="ChEBI" id="CHEBI:66914"/>
        <dbReference type="EC" id="5.1.3.2"/>
    </reaction>
</comment>
<protein>
    <recommendedName>
        <fullName evidence="4">UDP-glucose 4-epimerase</fullName>
        <ecNumber evidence="4">5.1.3.2</ecNumber>
    </recommendedName>
</protein>
<evidence type="ECO:0000313" key="9">
    <source>
        <dbReference type="EMBL" id="HIQ29893.1"/>
    </source>
</evidence>
<dbReference type="GO" id="GO:0005829">
    <property type="term" value="C:cytosol"/>
    <property type="evidence" value="ECO:0007669"/>
    <property type="project" value="TreeGrafter"/>
</dbReference>
<reference evidence="9" key="1">
    <citation type="journal article" date="2020" name="ISME J.">
        <title>Gammaproteobacteria mediating utilization of methyl-, sulfur- and petroleum organic compounds in deep ocean hydrothermal plumes.</title>
        <authorList>
            <person name="Zhou Z."/>
            <person name="Liu Y."/>
            <person name="Pan J."/>
            <person name="Cron B.R."/>
            <person name="Toner B.M."/>
            <person name="Anantharaman K."/>
            <person name="Breier J.A."/>
            <person name="Dick G.J."/>
            <person name="Li M."/>
        </authorList>
    </citation>
    <scope>NUCLEOTIDE SEQUENCE</scope>
    <source>
        <strain evidence="9">SZUA-1515</strain>
    </source>
</reference>
<keyword evidence="6" id="KW-0299">Galactose metabolism</keyword>
<evidence type="ECO:0000256" key="6">
    <source>
        <dbReference type="ARBA" id="ARBA00023144"/>
    </source>
</evidence>
<name>A0A832ZW89_CALS0</name>
<sequence>MKILVVGGAGFLGRHVVNQLVKDSENKVFVVDLKKPPKPLHNVHYITEDVAYVSRDKLPKRIDALIHVAGVRHEEKITSLQNEINTTVAATQLIDKIKPDKLAYISSYYVYVGAANSGKVDESSSIDANNLDAFASMKITCEKLVTQLCRESGVGYIILRPGPLFGEDPDCPTALCHFMQLGVAGEEVKIFGEGRRYVQYTYVEDTARGVVEAVKKVRNEVLNLVSPERYAMREIAEALSEMFGFKFVYLRERREGVSIPYISSEKAVKLLGWRPTPLREALNLVYKRLKDMKRTR</sequence>
<evidence type="ECO:0000256" key="1">
    <source>
        <dbReference type="ARBA" id="ARBA00000083"/>
    </source>
</evidence>
<evidence type="ECO:0000313" key="10">
    <source>
        <dbReference type="Proteomes" id="UP000608579"/>
    </source>
</evidence>
<feature type="domain" description="NAD-dependent epimerase/dehydratase" evidence="8">
    <location>
        <begin position="3"/>
        <end position="222"/>
    </location>
</feature>
<keyword evidence="7" id="KW-0413">Isomerase</keyword>
<organism evidence="9 10">
    <name type="scientific">Caldiarchaeum subterraneum</name>
    <dbReference type="NCBI Taxonomy" id="311458"/>
    <lineage>
        <taxon>Archaea</taxon>
        <taxon>Nitrososphaerota</taxon>
        <taxon>Candidatus Caldarchaeales</taxon>
        <taxon>Candidatus Caldarchaeaceae</taxon>
        <taxon>Candidatus Caldarchaeum</taxon>
    </lineage>
</organism>
<dbReference type="PANTHER" id="PTHR43725">
    <property type="entry name" value="UDP-GLUCOSE 4-EPIMERASE"/>
    <property type="match status" value="1"/>
</dbReference>
<dbReference type="AlphaFoldDB" id="A0A832ZW89"/>
<evidence type="ECO:0000259" key="8">
    <source>
        <dbReference type="Pfam" id="PF01370"/>
    </source>
</evidence>
<dbReference type="Pfam" id="PF01370">
    <property type="entry name" value="Epimerase"/>
    <property type="match status" value="1"/>
</dbReference>
<accession>A0A832ZW89</accession>
<dbReference type="Gene3D" id="3.40.50.720">
    <property type="entry name" value="NAD(P)-binding Rossmann-like Domain"/>
    <property type="match status" value="1"/>
</dbReference>
<comment type="pathway">
    <text evidence="3">Carbohydrate metabolism.</text>
</comment>
<dbReference type="InterPro" id="IPR001509">
    <property type="entry name" value="Epimerase_deHydtase"/>
</dbReference>
<evidence type="ECO:0000256" key="7">
    <source>
        <dbReference type="ARBA" id="ARBA00023235"/>
    </source>
</evidence>
<dbReference type="SUPFAM" id="SSF51735">
    <property type="entry name" value="NAD(P)-binding Rossmann-fold domains"/>
    <property type="match status" value="1"/>
</dbReference>
<comment type="caution">
    <text evidence="9">The sequence shown here is derived from an EMBL/GenBank/DDBJ whole genome shotgun (WGS) entry which is preliminary data.</text>
</comment>
<dbReference type="EMBL" id="DQVM01000096">
    <property type="protein sequence ID" value="HIQ29893.1"/>
    <property type="molecule type" value="Genomic_DNA"/>
</dbReference>
<keyword evidence="6" id="KW-0119">Carbohydrate metabolism</keyword>
<proteinExistence type="predicted"/>
<gene>
    <name evidence="9" type="ORF">EYH45_04945</name>
</gene>
<evidence type="ECO:0000256" key="2">
    <source>
        <dbReference type="ARBA" id="ARBA00001911"/>
    </source>
</evidence>
<dbReference type="Proteomes" id="UP000608579">
    <property type="component" value="Unassembled WGS sequence"/>
</dbReference>
<dbReference type="EC" id="5.1.3.2" evidence="4"/>
<keyword evidence="5" id="KW-0520">NAD</keyword>
<dbReference type="GO" id="GO:0003978">
    <property type="term" value="F:UDP-glucose 4-epimerase activity"/>
    <property type="evidence" value="ECO:0007669"/>
    <property type="project" value="UniProtKB-EC"/>
</dbReference>
<comment type="cofactor">
    <cofactor evidence="2">
        <name>NAD(+)</name>
        <dbReference type="ChEBI" id="CHEBI:57540"/>
    </cofactor>
</comment>
<dbReference type="PANTHER" id="PTHR43725:SF47">
    <property type="entry name" value="UDP-GLUCOSE 4-EPIMERASE"/>
    <property type="match status" value="1"/>
</dbReference>
<evidence type="ECO:0000256" key="4">
    <source>
        <dbReference type="ARBA" id="ARBA00013189"/>
    </source>
</evidence>
<evidence type="ECO:0000256" key="5">
    <source>
        <dbReference type="ARBA" id="ARBA00023027"/>
    </source>
</evidence>
<dbReference type="InterPro" id="IPR036291">
    <property type="entry name" value="NAD(P)-bd_dom_sf"/>
</dbReference>